<dbReference type="InterPro" id="IPR015943">
    <property type="entry name" value="WD40/YVTN_repeat-like_dom_sf"/>
</dbReference>
<dbReference type="Proteomes" id="UP001497744">
    <property type="component" value="Unassembled WGS sequence"/>
</dbReference>
<evidence type="ECO:0000259" key="14">
    <source>
        <dbReference type="Pfam" id="PF06957"/>
    </source>
</evidence>
<dbReference type="GO" id="GO:0005198">
    <property type="term" value="F:structural molecule activity"/>
    <property type="evidence" value="ECO:0007669"/>
    <property type="project" value="InterPro"/>
</dbReference>
<reference evidence="16 17" key="1">
    <citation type="submission" date="2021-06" db="EMBL/GenBank/DDBJ databases">
        <title>Genome sequence of Babesia caballi.</title>
        <authorList>
            <person name="Yamagishi J."/>
            <person name="Kidaka T."/>
            <person name="Ochi A."/>
        </authorList>
    </citation>
    <scope>NUCLEOTIDE SEQUENCE [LARGE SCALE GENOMIC DNA]</scope>
    <source>
        <strain evidence="16">USDA-D6B2</strain>
    </source>
</reference>
<organism evidence="16 17">
    <name type="scientific">Babesia caballi</name>
    <dbReference type="NCBI Taxonomy" id="5871"/>
    <lineage>
        <taxon>Eukaryota</taxon>
        <taxon>Sar</taxon>
        <taxon>Alveolata</taxon>
        <taxon>Apicomplexa</taxon>
        <taxon>Aconoidasida</taxon>
        <taxon>Piroplasmida</taxon>
        <taxon>Babesiidae</taxon>
        <taxon>Babesia</taxon>
    </lineage>
</organism>
<evidence type="ECO:0000256" key="1">
    <source>
        <dbReference type="ARBA" id="ARBA00004255"/>
    </source>
</evidence>
<dbReference type="GeneID" id="94195217"/>
<gene>
    <name evidence="16" type="ORF">BcabD6B2_31710</name>
</gene>
<feature type="domain" description="COPA/B second beta-propeller" evidence="13">
    <location>
        <begin position="525"/>
        <end position="708"/>
    </location>
</feature>
<feature type="repeat" description="WD" evidence="11">
    <location>
        <begin position="89"/>
        <end position="130"/>
    </location>
</feature>
<dbReference type="InterPro" id="IPR036322">
    <property type="entry name" value="WD40_repeat_dom_sf"/>
</dbReference>
<evidence type="ECO:0000259" key="13">
    <source>
        <dbReference type="Pfam" id="PF04053"/>
    </source>
</evidence>
<dbReference type="GO" id="GO:0000139">
    <property type="term" value="C:Golgi membrane"/>
    <property type="evidence" value="ECO:0007669"/>
    <property type="project" value="UniProtKB-SubCell"/>
</dbReference>
<dbReference type="Pfam" id="PF06957">
    <property type="entry name" value="COPI_C"/>
    <property type="match status" value="1"/>
</dbReference>
<keyword evidence="6" id="KW-0677">Repeat</keyword>
<dbReference type="InterPro" id="IPR050844">
    <property type="entry name" value="Coatomer_complex_subunit"/>
</dbReference>
<dbReference type="GO" id="GO:0006888">
    <property type="term" value="P:endoplasmic reticulum to Golgi vesicle-mediated transport"/>
    <property type="evidence" value="ECO:0007669"/>
    <property type="project" value="TreeGrafter"/>
</dbReference>
<dbReference type="Pfam" id="PF00400">
    <property type="entry name" value="WD40"/>
    <property type="match status" value="3"/>
</dbReference>
<evidence type="ECO:0000256" key="7">
    <source>
        <dbReference type="ARBA" id="ARBA00022892"/>
    </source>
</evidence>
<dbReference type="InterPro" id="IPR010714">
    <property type="entry name" value="Coatomer_asu_C"/>
</dbReference>
<dbReference type="CDD" id="cd00200">
    <property type="entry name" value="WD40"/>
    <property type="match status" value="1"/>
</dbReference>
<dbReference type="EMBL" id="BPLF01000002">
    <property type="protein sequence ID" value="GIX63736.1"/>
    <property type="molecule type" value="Genomic_DNA"/>
</dbReference>
<comment type="subcellular location">
    <subcellularLocation>
        <location evidence="2">Cytoplasm</location>
    </subcellularLocation>
    <subcellularLocation>
        <location evidence="1">Golgi apparatus membrane</location>
        <topology evidence="1">Peripheral membrane protein</topology>
        <orientation evidence="1">Cytoplasmic side</orientation>
    </subcellularLocation>
</comment>
<keyword evidence="5 11" id="KW-0853">WD repeat</keyword>
<protein>
    <submittedName>
        <fullName evidence="16">Coatomer subunit alpha</fullName>
    </submittedName>
</protein>
<evidence type="ECO:0000313" key="16">
    <source>
        <dbReference type="EMBL" id="GIX63736.1"/>
    </source>
</evidence>
<evidence type="ECO:0000256" key="9">
    <source>
        <dbReference type="ARBA" id="ARBA00023034"/>
    </source>
</evidence>
<dbReference type="PROSITE" id="PS50294">
    <property type="entry name" value="WD_REPEATS_REGION"/>
    <property type="match status" value="3"/>
</dbReference>
<evidence type="ECO:0000256" key="4">
    <source>
        <dbReference type="ARBA" id="ARBA00022490"/>
    </source>
</evidence>
<evidence type="ECO:0000259" key="15">
    <source>
        <dbReference type="Pfam" id="PF23953"/>
    </source>
</evidence>
<keyword evidence="9" id="KW-0333">Golgi apparatus</keyword>
<dbReference type="PANTHER" id="PTHR19876:SF1">
    <property type="entry name" value="COATOMER SUBUNIT ALPHA"/>
    <property type="match status" value="1"/>
</dbReference>
<dbReference type="GO" id="GO:0030126">
    <property type="term" value="C:COPI vesicle coat"/>
    <property type="evidence" value="ECO:0007669"/>
    <property type="project" value="InterPro"/>
</dbReference>
<dbReference type="Pfam" id="PF23953">
    <property type="entry name" value="TPR_COPA_B"/>
    <property type="match status" value="1"/>
</dbReference>
<keyword evidence="3" id="KW-0813">Transport</keyword>
<accession>A0AAV4LU91</accession>
<feature type="repeat" description="WD" evidence="11">
    <location>
        <begin position="47"/>
        <end position="88"/>
    </location>
</feature>
<feature type="compositionally biased region" description="Low complexity" evidence="12">
    <location>
        <begin position="978"/>
        <end position="989"/>
    </location>
</feature>
<dbReference type="GO" id="GO:0006886">
    <property type="term" value="P:intracellular protein transport"/>
    <property type="evidence" value="ECO:0007669"/>
    <property type="project" value="InterPro"/>
</dbReference>
<evidence type="ECO:0000313" key="17">
    <source>
        <dbReference type="Proteomes" id="UP001497744"/>
    </source>
</evidence>
<dbReference type="PANTHER" id="PTHR19876">
    <property type="entry name" value="COATOMER"/>
    <property type="match status" value="1"/>
</dbReference>
<dbReference type="RefSeq" id="XP_067715805.1">
    <property type="nucleotide sequence ID" value="XM_067859704.1"/>
</dbReference>
<dbReference type="InterPro" id="IPR056176">
    <property type="entry name" value="TPR_COPA_B"/>
</dbReference>
<dbReference type="PROSITE" id="PS50082">
    <property type="entry name" value="WD_REPEATS_2"/>
    <property type="match status" value="3"/>
</dbReference>
<evidence type="ECO:0000256" key="12">
    <source>
        <dbReference type="SAM" id="MobiDB-lite"/>
    </source>
</evidence>
<evidence type="ECO:0000256" key="5">
    <source>
        <dbReference type="ARBA" id="ARBA00022574"/>
    </source>
</evidence>
<dbReference type="SUPFAM" id="SSF50978">
    <property type="entry name" value="WD40 repeat-like"/>
    <property type="match status" value="2"/>
</dbReference>
<keyword evidence="7" id="KW-0931">ER-Golgi transport</keyword>
<dbReference type="Pfam" id="PF04053">
    <property type="entry name" value="B-prop_COPA_B_2nd"/>
    <property type="match status" value="1"/>
</dbReference>
<dbReference type="InterPro" id="IPR006692">
    <property type="entry name" value="Beta-prop_COPA/B_2nd"/>
</dbReference>
<dbReference type="FunFam" id="1.25.40.470:FF:000002">
    <property type="entry name" value="Coatomer subunit alpha"/>
    <property type="match status" value="1"/>
</dbReference>
<proteinExistence type="predicted"/>
<evidence type="ECO:0000256" key="10">
    <source>
        <dbReference type="ARBA" id="ARBA00023136"/>
    </source>
</evidence>
<name>A0AAV4LU91_BABCB</name>
<dbReference type="Gene3D" id="1.25.40.470">
    <property type="match status" value="1"/>
</dbReference>
<evidence type="ECO:0000256" key="2">
    <source>
        <dbReference type="ARBA" id="ARBA00004496"/>
    </source>
</evidence>
<dbReference type="GO" id="GO:0006891">
    <property type="term" value="P:intra-Golgi vesicle-mediated transport"/>
    <property type="evidence" value="ECO:0007669"/>
    <property type="project" value="TreeGrafter"/>
</dbReference>
<feature type="repeat" description="WD" evidence="11">
    <location>
        <begin position="131"/>
        <end position="162"/>
    </location>
</feature>
<feature type="region of interest" description="Disordered" evidence="12">
    <location>
        <begin position="978"/>
        <end position="1003"/>
    </location>
</feature>
<comment type="caution">
    <text evidence="16">The sequence shown here is derived from an EMBL/GenBank/DDBJ whole genome shotgun (WGS) entry which is preliminary data.</text>
</comment>
<keyword evidence="10" id="KW-0472">Membrane</keyword>
<feature type="domain" description="Coatomer alpha subunit C-terminal" evidence="14">
    <location>
        <begin position="1115"/>
        <end position="1286"/>
    </location>
</feature>
<keyword evidence="17" id="KW-1185">Reference proteome</keyword>
<sequence length="1291" mass="145959">MITKCLTEGAAVYAIVFHPRLHLLLASLGSGEIQLWDYVNRILVKAFSHHSCRVGALDFHTQHTLFVSGGDDAEIVVWDFRQSEMLCALKGHTKCVRTVQFHFHHPWILSASDDGTCRIWDWKTRSCVNVTQAHKREVMSAKFCPYTYAFVTVSRDKTARIWAAMFITGKRCSARQSAEESDTNSTDEVVVPTSKIDEIMKKYDVVGFRVYAINTLIHDDIVTWAMFNRVGNRIVTATGEGYIYIWSYERSSIKPIESLRRCDTDACTMFVLTDSMKYILSVSENKSILVWNTDIRQSYLIRKLKDGVYYTLQKAPNFNYLATGHSFGLSAFKLLKDRPIATVVGETLFYVSHFIVYIGNMDNETTTAEKWSKQNARDEKNGKKGAVEYSLQIGETIMTNNHRSFCIIEFFRLQYQQSIAGVINNTASGPDYVTFSPPLHNYSELYRTRIRSCDGMRGYKVVLNKFMEAAKLMPEAAPLPTASDLVIPSKVQYNSYCSYGKLLLVTCTIRTWPFYEILLYGNSSVYNGVYGTICYLGDGTSACFASAFLVVAIDFDKNVVLHTVFGDRLKQLKFDATFHKVFSICLNLVLLWGRNDTVLLYDVERDHILCQTYACMGELSEVIVDESSKFIAAVFRNLVVIYDMGLNVLASVETQAKVKTAVWYNDITVIYATRDRMYYLMLNGDSATVRSLDEPIYVLRVKENVLYYMKRDHLCYKMEIKSAELTLKLAIYRGDILAVEELIASGKVSGHAMVEYLIEKGYPGLARTMSSDPQERFWLALKMGDIEGAMGDAVTINDSETWKRLGSAALEQGNCAVAELAFQKGKCLEKLAMLYLIMGCFAKLKRLMSLCKVRNDIPPLMQCALYLGDMAEIANALRANKKTKLAEICESTYGVINEVGKHNECGSVHYIVPPQPIRRSSGEMMVWPVKPRKPIAEDSLCHEGGTSSKSVNVVSSEDINASDSPAFSYEGGDTPVESTSSLCSESTASGHMPHKFSDTSNGRCQSHEEQLSIGSSRFIADNFKETWKHDTELPSENTSSELPISQCESDSSNSDCTQLGVNSVNHNLADAVESVPKDYVDCIMTKACYQLYVGDHGKAAENFRLLLRYWLSFRIDDFRVHIQTCREYMLALVIDAESNRIRGTDMRRSLELEAYYTCCKLLPWQQYIALSCVMHRIFKARNYKTAARLAEKLITMDVPVVWENRTAVLKQFKQLRKDCLQHDYDTYPLDFDCDDETDLRICTISLVKLKGQPTVHCRLCGAVALAKFEFRQCNICQLCELTKDAADDSVT</sequence>
<dbReference type="GO" id="GO:0006890">
    <property type="term" value="P:retrograde vesicle-mediated transport, Golgi to endoplasmic reticulum"/>
    <property type="evidence" value="ECO:0007669"/>
    <property type="project" value="TreeGrafter"/>
</dbReference>
<keyword evidence="4" id="KW-0963">Cytoplasm</keyword>
<keyword evidence="8" id="KW-0653">Protein transport</keyword>
<dbReference type="Gene3D" id="2.130.10.10">
    <property type="entry name" value="YVTN repeat-like/Quinoprotein amine dehydrogenase"/>
    <property type="match status" value="1"/>
</dbReference>
<dbReference type="InterPro" id="IPR001680">
    <property type="entry name" value="WD40_rpt"/>
</dbReference>
<evidence type="ECO:0000256" key="8">
    <source>
        <dbReference type="ARBA" id="ARBA00022927"/>
    </source>
</evidence>
<evidence type="ECO:0000256" key="6">
    <source>
        <dbReference type="ARBA" id="ARBA00022737"/>
    </source>
</evidence>
<evidence type="ECO:0000256" key="11">
    <source>
        <dbReference type="PROSITE-ProRule" id="PRU00221"/>
    </source>
</evidence>
<evidence type="ECO:0000256" key="3">
    <source>
        <dbReference type="ARBA" id="ARBA00022448"/>
    </source>
</evidence>
<dbReference type="SMART" id="SM00320">
    <property type="entry name" value="WD40"/>
    <property type="match status" value="6"/>
</dbReference>
<feature type="domain" description="COPA/B TPR" evidence="15">
    <location>
        <begin position="730"/>
        <end position="893"/>
    </location>
</feature>